<keyword evidence="2 3" id="KW-0040">ANK repeat</keyword>
<evidence type="ECO:0000256" key="4">
    <source>
        <dbReference type="SAM" id="MobiDB-lite"/>
    </source>
</evidence>
<keyword evidence="1" id="KW-0677">Repeat</keyword>
<feature type="compositionally biased region" description="Basic and acidic residues" evidence="4">
    <location>
        <begin position="285"/>
        <end position="299"/>
    </location>
</feature>
<dbReference type="SUPFAM" id="SSF48403">
    <property type="entry name" value="Ankyrin repeat"/>
    <property type="match status" value="1"/>
</dbReference>
<dbReference type="Proteomes" id="UP001174909">
    <property type="component" value="Unassembled WGS sequence"/>
</dbReference>
<evidence type="ECO:0000313" key="5">
    <source>
        <dbReference type="EMBL" id="CAI8050982.1"/>
    </source>
</evidence>
<protein>
    <submittedName>
        <fullName evidence="5">Ankyrin repeat protein MM_0045</fullName>
    </submittedName>
</protein>
<accession>A0AA35XHH3</accession>
<feature type="repeat" description="ANK" evidence="3">
    <location>
        <begin position="98"/>
        <end position="130"/>
    </location>
</feature>
<keyword evidence="6" id="KW-1185">Reference proteome</keyword>
<dbReference type="AlphaFoldDB" id="A0AA35XHH3"/>
<dbReference type="SMART" id="SM00248">
    <property type="entry name" value="ANK"/>
    <property type="match status" value="6"/>
</dbReference>
<dbReference type="PANTHER" id="PTHR24126">
    <property type="entry name" value="ANKYRIN REPEAT, PH AND SEC7 DOMAIN CONTAINING PROTEIN SECG-RELATED"/>
    <property type="match status" value="1"/>
</dbReference>
<reference evidence="5" key="1">
    <citation type="submission" date="2023-03" db="EMBL/GenBank/DDBJ databases">
        <authorList>
            <person name="Steffen K."/>
            <person name="Cardenas P."/>
        </authorList>
    </citation>
    <scope>NUCLEOTIDE SEQUENCE</scope>
</reference>
<dbReference type="PANTHER" id="PTHR24126:SF14">
    <property type="entry name" value="ANK_REP_REGION DOMAIN-CONTAINING PROTEIN"/>
    <property type="match status" value="1"/>
</dbReference>
<dbReference type="EMBL" id="CASHTH010003891">
    <property type="protein sequence ID" value="CAI8050982.1"/>
    <property type="molecule type" value="Genomic_DNA"/>
</dbReference>
<feature type="repeat" description="ANK" evidence="3">
    <location>
        <begin position="164"/>
        <end position="186"/>
    </location>
</feature>
<feature type="region of interest" description="Disordered" evidence="4">
    <location>
        <begin position="269"/>
        <end position="299"/>
    </location>
</feature>
<dbReference type="InterPro" id="IPR036770">
    <property type="entry name" value="Ankyrin_rpt-contain_sf"/>
</dbReference>
<dbReference type="Pfam" id="PF12796">
    <property type="entry name" value="Ank_2"/>
    <property type="match status" value="2"/>
</dbReference>
<sequence>MIAARSGRTDITNILLEGKHVNLDIQEENGDTAVIIAVKTREPDTLRELVRAGSDLNLQNNEGLTPLMIAAWRGTTADITKILLEGEHINLDIQEKRTGWSALHFSAERGDSATTEALLKAGANPHLKDKNGDTAVIMAVKRHEPATLRELVRAGSDLNLQNQEGLTPLMIAARSGRTDITNILLEGEHINLDIQEKRTGQSALHFSAEEGDSATTEALLKAGANPHLKDKYALRYQRQLKSERDDLGGDDTSSSLTRLKLKELELVSEGKVPTAGQQSQIKMKMTPEMDPEHSPDFNL</sequence>
<evidence type="ECO:0000256" key="2">
    <source>
        <dbReference type="ARBA" id="ARBA00023043"/>
    </source>
</evidence>
<dbReference type="Pfam" id="PF00023">
    <property type="entry name" value="Ank"/>
    <property type="match status" value="1"/>
</dbReference>
<organism evidence="5 6">
    <name type="scientific">Geodia barretti</name>
    <name type="common">Barrett's horny sponge</name>
    <dbReference type="NCBI Taxonomy" id="519541"/>
    <lineage>
        <taxon>Eukaryota</taxon>
        <taxon>Metazoa</taxon>
        <taxon>Porifera</taxon>
        <taxon>Demospongiae</taxon>
        <taxon>Heteroscleromorpha</taxon>
        <taxon>Tetractinellida</taxon>
        <taxon>Astrophorina</taxon>
        <taxon>Geodiidae</taxon>
        <taxon>Geodia</taxon>
    </lineage>
</organism>
<evidence type="ECO:0000256" key="3">
    <source>
        <dbReference type="PROSITE-ProRule" id="PRU00023"/>
    </source>
</evidence>
<feature type="repeat" description="ANK" evidence="3">
    <location>
        <begin position="131"/>
        <end position="163"/>
    </location>
</feature>
<feature type="repeat" description="ANK" evidence="3">
    <location>
        <begin position="199"/>
        <end position="231"/>
    </location>
</feature>
<proteinExistence type="predicted"/>
<comment type="caution">
    <text evidence="5">The sequence shown here is derived from an EMBL/GenBank/DDBJ whole genome shotgun (WGS) entry which is preliminary data.</text>
</comment>
<name>A0AA35XHH3_GEOBA</name>
<dbReference type="Gene3D" id="1.25.40.20">
    <property type="entry name" value="Ankyrin repeat-containing domain"/>
    <property type="match status" value="2"/>
</dbReference>
<evidence type="ECO:0000313" key="6">
    <source>
        <dbReference type="Proteomes" id="UP001174909"/>
    </source>
</evidence>
<gene>
    <name evidence="5" type="ORF">GBAR_LOCUS27954</name>
</gene>
<feature type="repeat" description="ANK" evidence="3">
    <location>
        <begin position="29"/>
        <end position="61"/>
    </location>
</feature>
<dbReference type="InterPro" id="IPR002110">
    <property type="entry name" value="Ankyrin_rpt"/>
</dbReference>
<dbReference type="PROSITE" id="PS50088">
    <property type="entry name" value="ANK_REPEAT"/>
    <property type="match status" value="5"/>
</dbReference>
<dbReference type="PROSITE" id="PS50297">
    <property type="entry name" value="ANK_REP_REGION"/>
    <property type="match status" value="4"/>
</dbReference>
<evidence type="ECO:0000256" key="1">
    <source>
        <dbReference type="ARBA" id="ARBA00022737"/>
    </source>
</evidence>